<gene>
    <name evidence="1" type="ORF">SAMN05444002_1295</name>
</gene>
<dbReference type="STRING" id="1217970.SAMN05444002_1295"/>
<reference evidence="2" key="1">
    <citation type="submission" date="2016-11" db="EMBL/GenBank/DDBJ databases">
        <authorList>
            <person name="Varghese N."/>
            <person name="Submissions S."/>
        </authorList>
    </citation>
    <scope>NUCLEOTIDE SEQUENCE [LARGE SCALE GENOMIC DNA]</scope>
    <source>
        <strain evidence="2">DSM 29440</strain>
    </source>
</reference>
<dbReference type="AlphaFoldDB" id="A0A1N6F1V7"/>
<dbReference type="OrthoDB" id="8448547at2"/>
<accession>A0A1N6F1V7</accession>
<name>A0A1N6F1V7_9RHOB</name>
<dbReference type="Proteomes" id="UP000184932">
    <property type="component" value="Unassembled WGS sequence"/>
</dbReference>
<evidence type="ECO:0000313" key="1">
    <source>
        <dbReference type="EMBL" id="SIN89223.1"/>
    </source>
</evidence>
<sequence length="220" mass="23034">MADFDGAEALEAQVDALESAFGGAAQMVAAFDSELMRMQASLTVTQADVGQLSSQIGRGLRKAFDGLVFDGMRLSEALRTVAEAMVNATYNAAMKPITDHFGGLIGNGLENFITGGLAFEKGGAFSQGRVQPFAKGGVVSQPTYFPMRGGRGLMGEAGPEAIMPLSRGADGSLGVRTQGGGRPINVVMNISTPDVKGFERSRAQVAAQMTRVLAQGQRNR</sequence>
<protein>
    <submittedName>
        <fullName evidence="1">Phage tail tape measure protein, lambda family</fullName>
    </submittedName>
</protein>
<keyword evidence="2" id="KW-1185">Reference proteome</keyword>
<proteinExistence type="predicted"/>
<dbReference type="EMBL" id="FSRL01000001">
    <property type="protein sequence ID" value="SIN89223.1"/>
    <property type="molecule type" value="Genomic_DNA"/>
</dbReference>
<dbReference type="RefSeq" id="WP_074255382.1">
    <property type="nucleotide sequence ID" value="NZ_FSRL01000001.1"/>
</dbReference>
<organism evidence="1 2">
    <name type="scientific">Vannielia litorea</name>
    <dbReference type="NCBI Taxonomy" id="1217970"/>
    <lineage>
        <taxon>Bacteria</taxon>
        <taxon>Pseudomonadati</taxon>
        <taxon>Pseudomonadota</taxon>
        <taxon>Alphaproteobacteria</taxon>
        <taxon>Rhodobacterales</taxon>
        <taxon>Paracoccaceae</taxon>
        <taxon>Vannielia</taxon>
    </lineage>
</organism>
<evidence type="ECO:0000313" key="2">
    <source>
        <dbReference type="Proteomes" id="UP000184932"/>
    </source>
</evidence>